<feature type="region of interest" description="Disordered" evidence="6">
    <location>
        <begin position="134"/>
        <end position="157"/>
    </location>
</feature>
<comment type="subcellular location">
    <subcellularLocation>
        <location evidence="1">Membrane</location>
        <topology evidence="1">Multi-pass membrane protein</topology>
    </subcellularLocation>
</comment>
<evidence type="ECO:0000256" key="5">
    <source>
        <dbReference type="ARBA" id="ARBA00023136"/>
    </source>
</evidence>
<feature type="transmembrane region" description="Helical" evidence="7">
    <location>
        <begin position="210"/>
        <end position="229"/>
    </location>
</feature>
<evidence type="ECO:0000256" key="4">
    <source>
        <dbReference type="ARBA" id="ARBA00022989"/>
    </source>
</evidence>
<dbReference type="PANTHER" id="PTHR16119:SF17">
    <property type="entry name" value="TRANSMEMBRANE PROTEIN 144"/>
    <property type="match status" value="1"/>
</dbReference>
<evidence type="ECO:0000256" key="3">
    <source>
        <dbReference type="ARBA" id="ARBA00022692"/>
    </source>
</evidence>
<feature type="transmembrane region" description="Helical" evidence="7">
    <location>
        <begin position="70"/>
        <end position="89"/>
    </location>
</feature>
<feature type="compositionally biased region" description="Acidic residues" evidence="6">
    <location>
        <begin position="136"/>
        <end position="146"/>
    </location>
</feature>
<evidence type="ECO:0000313" key="8">
    <source>
        <dbReference type="EMBL" id="KAJ1348768.1"/>
    </source>
</evidence>
<evidence type="ECO:0000256" key="2">
    <source>
        <dbReference type="ARBA" id="ARBA00005731"/>
    </source>
</evidence>
<feature type="transmembrane region" description="Helical" evidence="7">
    <location>
        <begin position="168"/>
        <end position="190"/>
    </location>
</feature>
<evidence type="ECO:0008006" key="10">
    <source>
        <dbReference type="Google" id="ProtNLM"/>
    </source>
</evidence>
<comment type="similarity">
    <text evidence="2">Belongs to the TMEM144 family.</text>
</comment>
<evidence type="ECO:0000256" key="1">
    <source>
        <dbReference type="ARBA" id="ARBA00004141"/>
    </source>
</evidence>
<dbReference type="PANTHER" id="PTHR16119">
    <property type="entry name" value="TRANSMEMBRANE PROTEIN 144"/>
    <property type="match status" value="1"/>
</dbReference>
<dbReference type="GO" id="GO:0015144">
    <property type="term" value="F:carbohydrate transmembrane transporter activity"/>
    <property type="evidence" value="ECO:0007669"/>
    <property type="project" value="InterPro"/>
</dbReference>
<accession>A0AAD5M2M5</accession>
<proteinExistence type="inferred from homology"/>
<feature type="transmembrane region" description="Helical" evidence="7">
    <location>
        <begin position="39"/>
        <end position="58"/>
    </location>
</feature>
<comment type="caution">
    <text evidence="8">The sequence shown here is derived from an EMBL/GenBank/DDBJ whole genome shotgun (WGS) entry which is preliminary data.</text>
</comment>
<reference evidence="8" key="1">
    <citation type="submission" date="2021-06" db="EMBL/GenBank/DDBJ databases">
        <title>Parelaphostrongylus tenuis whole genome reference sequence.</title>
        <authorList>
            <person name="Garwood T.J."/>
            <person name="Larsen P.A."/>
            <person name="Fountain-Jones N.M."/>
            <person name="Garbe J.R."/>
            <person name="Macchietto M.G."/>
            <person name="Kania S.A."/>
            <person name="Gerhold R.W."/>
            <person name="Richards J.E."/>
            <person name="Wolf T.M."/>
        </authorList>
    </citation>
    <scope>NUCLEOTIDE SEQUENCE</scope>
    <source>
        <strain evidence="8">MNPRO001-30</strain>
        <tissue evidence="8">Meninges</tissue>
    </source>
</reference>
<evidence type="ECO:0000256" key="7">
    <source>
        <dbReference type="SAM" id="Phobius"/>
    </source>
</evidence>
<evidence type="ECO:0000313" key="9">
    <source>
        <dbReference type="Proteomes" id="UP001196413"/>
    </source>
</evidence>
<keyword evidence="4 7" id="KW-1133">Transmembrane helix</keyword>
<dbReference type="InterPro" id="IPR012435">
    <property type="entry name" value="TMEM144"/>
</dbReference>
<protein>
    <recommendedName>
        <fullName evidence="10">Transmembrane protein 144</fullName>
    </recommendedName>
</protein>
<keyword evidence="5 7" id="KW-0472">Membrane</keyword>
<organism evidence="8 9">
    <name type="scientific">Parelaphostrongylus tenuis</name>
    <name type="common">Meningeal worm</name>
    <dbReference type="NCBI Taxonomy" id="148309"/>
    <lineage>
        <taxon>Eukaryota</taxon>
        <taxon>Metazoa</taxon>
        <taxon>Ecdysozoa</taxon>
        <taxon>Nematoda</taxon>
        <taxon>Chromadorea</taxon>
        <taxon>Rhabditida</taxon>
        <taxon>Rhabditina</taxon>
        <taxon>Rhabditomorpha</taxon>
        <taxon>Strongyloidea</taxon>
        <taxon>Metastrongylidae</taxon>
        <taxon>Parelaphostrongylus</taxon>
    </lineage>
</organism>
<evidence type="ECO:0000256" key="6">
    <source>
        <dbReference type="SAM" id="MobiDB-lite"/>
    </source>
</evidence>
<feature type="transmembrane region" description="Helical" evidence="7">
    <location>
        <begin position="274"/>
        <end position="291"/>
    </location>
</feature>
<feature type="transmembrane region" description="Helical" evidence="7">
    <location>
        <begin position="241"/>
        <end position="262"/>
    </location>
</feature>
<keyword evidence="3 7" id="KW-0812">Transmembrane</keyword>
<dbReference type="EMBL" id="JAHQIW010000561">
    <property type="protein sequence ID" value="KAJ1348768.1"/>
    <property type="molecule type" value="Genomic_DNA"/>
</dbReference>
<feature type="transmembrane region" description="Helical" evidence="7">
    <location>
        <begin position="12"/>
        <end position="33"/>
    </location>
</feature>
<keyword evidence="9" id="KW-1185">Reference proteome</keyword>
<sequence>MGADITLINSEGIFVQWVVSVGIFCVGMAVYAMESFPSFHPLAMLGGSLWALGNATSIPIMNVLGLGMGMLIWGVTNCVTGWAVGRYGLFGVNASIPTWPLLNYFGLVLVLIGCFLFSQMRPTAFVVREDNNVDGQESDLDRDDLESNPLLGRDEPDTVTMNRNDKRIIAIFVALIAGVFYGVTFVPVIYIQDHPEKFPGASKNGLTYVFSHFCGIFLTATLIFILYIAYTANRPVVNSRIIGPSLLAGCMWAIAQSSWFIANDSLSQSVTFPIITTMPGVGASLWSVFYFRELTGKRNLQVLTCAILTTITGALLVGISK</sequence>
<dbReference type="Pfam" id="PF07857">
    <property type="entry name" value="TMEM144"/>
    <property type="match status" value="1"/>
</dbReference>
<dbReference type="InterPro" id="IPR010651">
    <property type="entry name" value="Sugar_transport"/>
</dbReference>
<gene>
    <name evidence="8" type="ORF">KIN20_004159</name>
</gene>
<feature type="transmembrane region" description="Helical" evidence="7">
    <location>
        <begin position="300"/>
        <end position="319"/>
    </location>
</feature>
<dbReference type="Proteomes" id="UP001196413">
    <property type="component" value="Unassembled WGS sequence"/>
</dbReference>
<dbReference type="AlphaFoldDB" id="A0AAD5M2M5"/>
<dbReference type="GO" id="GO:0016020">
    <property type="term" value="C:membrane"/>
    <property type="evidence" value="ECO:0007669"/>
    <property type="project" value="UniProtKB-SubCell"/>
</dbReference>
<feature type="transmembrane region" description="Helical" evidence="7">
    <location>
        <begin position="101"/>
        <end position="118"/>
    </location>
</feature>
<name>A0AAD5M2M5_PARTN</name>